<feature type="non-terminal residue" evidence="2">
    <location>
        <position position="1"/>
    </location>
</feature>
<accession>A0A9D2MBM8</accession>
<sequence length="76" mass="7748">EGDRESGESTTVLLSRGSAGEETVAVEQRSPQFRGALVVCSGGDDPAVRLTLTQAVSAVTGLGADRISICKGIEGK</sequence>
<evidence type="ECO:0000313" key="3">
    <source>
        <dbReference type="Proteomes" id="UP000824208"/>
    </source>
</evidence>
<gene>
    <name evidence="2" type="ORF">H9714_03880</name>
</gene>
<name>A0A9D2MBM8_9FIRM</name>
<comment type="caution">
    <text evidence="2">The sequence shown here is derived from an EMBL/GenBank/DDBJ whole genome shotgun (WGS) entry which is preliminary data.</text>
</comment>
<proteinExistence type="predicted"/>
<feature type="region of interest" description="Disordered" evidence="1">
    <location>
        <begin position="1"/>
        <end position="27"/>
    </location>
</feature>
<dbReference type="AlphaFoldDB" id="A0A9D2MBM8"/>
<evidence type="ECO:0000256" key="1">
    <source>
        <dbReference type="SAM" id="MobiDB-lite"/>
    </source>
</evidence>
<reference evidence="2" key="1">
    <citation type="journal article" date="2021" name="PeerJ">
        <title>Extensive microbial diversity within the chicken gut microbiome revealed by metagenomics and culture.</title>
        <authorList>
            <person name="Gilroy R."/>
            <person name="Ravi A."/>
            <person name="Getino M."/>
            <person name="Pursley I."/>
            <person name="Horton D.L."/>
            <person name="Alikhan N.F."/>
            <person name="Baker D."/>
            <person name="Gharbi K."/>
            <person name="Hall N."/>
            <person name="Watson M."/>
            <person name="Adriaenssens E.M."/>
            <person name="Foster-Nyarko E."/>
            <person name="Jarju S."/>
            <person name="Secka A."/>
            <person name="Antonio M."/>
            <person name="Oren A."/>
            <person name="Chaudhuri R.R."/>
            <person name="La Ragione R."/>
            <person name="Hildebrand F."/>
            <person name="Pallen M.J."/>
        </authorList>
    </citation>
    <scope>NUCLEOTIDE SEQUENCE</scope>
    <source>
        <strain evidence="2">CHK189-11263</strain>
    </source>
</reference>
<dbReference type="Proteomes" id="UP000824208">
    <property type="component" value="Unassembled WGS sequence"/>
</dbReference>
<evidence type="ECO:0000313" key="2">
    <source>
        <dbReference type="EMBL" id="HJB56673.1"/>
    </source>
</evidence>
<protein>
    <submittedName>
        <fullName evidence="2">Stage III sporulation protein AG</fullName>
    </submittedName>
</protein>
<dbReference type="EMBL" id="DWYC01000040">
    <property type="protein sequence ID" value="HJB56673.1"/>
    <property type="molecule type" value="Genomic_DNA"/>
</dbReference>
<reference evidence="2" key="2">
    <citation type="submission" date="2021-04" db="EMBL/GenBank/DDBJ databases">
        <authorList>
            <person name="Gilroy R."/>
        </authorList>
    </citation>
    <scope>NUCLEOTIDE SEQUENCE</scope>
    <source>
        <strain evidence="2">CHK189-11263</strain>
    </source>
</reference>
<organism evidence="2 3">
    <name type="scientific">Candidatus Flavonifractor intestinipullorum</name>
    <dbReference type="NCBI Taxonomy" id="2838587"/>
    <lineage>
        <taxon>Bacteria</taxon>
        <taxon>Bacillati</taxon>
        <taxon>Bacillota</taxon>
        <taxon>Clostridia</taxon>
        <taxon>Eubacteriales</taxon>
        <taxon>Oscillospiraceae</taxon>
        <taxon>Flavonifractor</taxon>
    </lineage>
</organism>